<evidence type="ECO:0000313" key="2">
    <source>
        <dbReference type="EMBL" id="GAA4081191.1"/>
    </source>
</evidence>
<gene>
    <name evidence="2" type="ORF">GCM10022214_44930</name>
</gene>
<dbReference type="EMBL" id="BAAAZG010000029">
    <property type="protein sequence ID" value="GAA4081191.1"/>
    <property type="molecule type" value="Genomic_DNA"/>
</dbReference>
<dbReference type="Pfam" id="PF19054">
    <property type="entry name" value="DUF5753"/>
    <property type="match status" value="1"/>
</dbReference>
<dbReference type="CDD" id="cd00093">
    <property type="entry name" value="HTH_XRE"/>
    <property type="match status" value="1"/>
</dbReference>
<dbReference type="PROSITE" id="PS50943">
    <property type="entry name" value="HTH_CROC1"/>
    <property type="match status" value="1"/>
</dbReference>
<dbReference type="InterPro" id="IPR001387">
    <property type="entry name" value="Cro/C1-type_HTH"/>
</dbReference>
<evidence type="ECO:0000259" key="1">
    <source>
        <dbReference type="PROSITE" id="PS50943"/>
    </source>
</evidence>
<protein>
    <submittedName>
        <fullName evidence="2">Helix-turn-helix transcriptional regulator</fullName>
    </submittedName>
</protein>
<dbReference type="SMART" id="SM00530">
    <property type="entry name" value="HTH_XRE"/>
    <property type="match status" value="1"/>
</dbReference>
<organism evidence="2 3">
    <name type="scientific">Actinomadura miaoliensis</name>
    <dbReference type="NCBI Taxonomy" id="430685"/>
    <lineage>
        <taxon>Bacteria</taxon>
        <taxon>Bacillati</taxon>
        <taxon>Actinomycetota</taxon>
        <taxon>Actinomycetes</taxon>
        <taxon>Streptosporangiales</taxon>
        <taxon>Thermomonosporaceae</taxon>
        <taxon>Actinomadura</taxon>
    </lineage>
</organism>
<dbReference type="InterPro" id="IPR010982">
    <property type="entry name" value="Lambda_DNA-bd_dom_sf"/>
</dbReference>
<feature type="domain" description="HTH cro/C1-type" evidence="1">
    <location>
        <begin position="32"/>
        <end position="85"/>
    </location>
</feature>
<proteinExistence type="predicted"/>
<name>A0ABP7W622_9ACTN</name>
<evidence type="ECO:0000313" key="3">
    <source>
        <dbReference type="Proteomes" id="UP001500683"/>
    </source>
</evidence>
<accession>A0ABP7W622</accession>
<comment type="caution">
    <text evidence="2">The sequence shown here is derived from an EMBL/GenBank/DDBJ whole genome shotgun (WGS) entry which is preliminary data.</text>
</comment>
<dbReference type="Pfam" id="PF13560">
    <property type="entry name" value="HTH_31"/>
    <property type="match status" value="1"/>
</dbReference>
<dbReference type="Proteomes" id="UP001500683">
    <property type="component" value="Unassembled WGS sequence"/>
</dbReference>
<dbReference type="RefSeq" id="WP_344950739.1">
    <property type="nucleotide sequence ID" value="NZ_BAAAZG010000029.1"/>
</dbReference>
<reference evidence="3" key="1">
    <citation type="journal article" date="2019" name="Int. J. Syst. Evol. Microbiol.">
        <title>The Global Catalogue of Microorganisms (GCM) 10K type strain sequencing project: providing services to taxonomists for standard genome sequencing and annotation.</title>
        <authorList>
            <consortium name="The Broad Institute Genomics Platform"/>
            <consortium name="The Broad Institute Genome Sequencing Center for Infectious Disease"/>
            <person name="Wu L."/>
            <person name="Ma J."/>
        </authorList>
    </citation>
    <scope>NUCLEOTIDE SEQUENCE [LARGE SCALE GENOMIC DNA]</scope>
    <source>
        <strain evidence="3">JCM 16702</strain>
    </source>
</reference>
<dbReference type="Gene3D" id="1.10.260.40">
    <property type="entry name" value="lambda repressor-like DNA-binding domains"/>
    <property type="match status" value="1"/>
</dbReference>
<sequence>MRGPVEQEAPATTEVPRRGGPTVLRLMLGARLRELRESKGITAEDAGYVIRGSQSKISRLELGRVGVKERDIADLLRLYGVTDETEREALLSLAREANVPGWWERFNEVVPSWRGTYIGLEEAASMIRGYEAHRIPDLLQTEEYARAVATMQLGDTSESDVERRVDFQRRRQRLVTEANHPRLWFVLDEAALRRAPCDALAMRAQLEHLIELTRDTAVSLQILPFHKRYPATNSFTILRFSRRELPDLVYLEQLDSALHLDRPADVELYVGYLNRLVVIAEPVTATEKILQTLIKELSE</sequence>
<keyword evidence="3" id="KW-1185">Reference proteome</keyword>
<dbReference type="InterPro" id="IPR043917">
    <property type="entry name" value="DUF5753"/>
</dbReference>
<dbReference type="SUPFAM" id="SSF47413">
    <property type="entry name" value="lambda repressor-like DNA-binding domains"/>
    <property type="match status" value="1"/>
</dbReference>